<comment type="caution">
    <text evidence="2">The sequence shown here is derived from an EMBL/GenBank/DDBJ whole genome shotgun (WGS) entry which is preliminary data.</text>
</comment>
<gene>
    <name evidence="2" type="ORF">ACFOEB_08635</name>
</gene>
<sequence>MHLHHSVSGAKQAATAVRALAMPPVERRRLLQKVGRTVRTATRQRLRSQTGLDGQPWTPRKRHSTRKMLRGMGKTLRIRPSEYSVNIGPTNPVAGRIGGAQQHGTNEVMTAQKMQAIHKKSDDKPATKRQAKALQAEGFKIKSPGTQPGKGWRRASQVWIKNNLDRARAGLILRLLRGAKSKQSWVLPLPARTSLGANQQDINNISDIIFSGTRA</sequence>
<evidence type="ECO:0000256" key="1">
    <source>
        <dbReference type="SAM" id="MobiDB-lite"/>
    </source>
</evidence>
<dbReference type="InterPro" id="IPR006522">
    <property type="entry name" value="Phage_virion_morphogenesis"/>
</dbReference>
<evidence type="ECO:0000313" key="2">
    <source>
        <dbReference type="EMBL" id="MFC3155265.1"/>
    </source>
</evidence>
<dbReference type="RefSeq" id="WP_382415880.1">
    <property type="nucleotide sequence ID" value="NZ_AP031500.1"/>
</dbReference>
<keyword evidence="3" id="KW-1185">Reference proteome</keyword>
<reference evidence="3" key="1">
    <citation type="journal article" date="2019" name="Int. J. Syst. Evol. Microbiol.">
        <title>The Global Catalogue of Microorganisms (GCM) 10K type strain sequencing project: providing services to taxonomists for standard genome sequencing and annotation.</title>
        <authorList>
            <consortium name="The Broad Institute Genomics Platform"/>
            <consortium name="The Broad Institute Genome Sequencing Center for Infectious Disease"/>
            <person name="Wu L."/>
            <person name="Ma J."/>
        </authorList>
    </citation>
    <scope>NUCLEOTIDE SEQUENCE [LARGE SCALE GENOMIC DNA]</scope>
    <source>
        <strain evidence="3">KCTC 52141</strain>
    </source>
</reference>
<dbReference type="Proteomes" id="UP001595548">
    <property type="component" value="Unassembled WGS sequence"/>
</dbReference>
<proteinExistence type="predicted"/>
<evidence type="ECO:0000313" key="3">
    <source>
        <dbReference type="Proteomes" id="UP001595548"/>
    </source>
</evidence>
<dbReference type="EMBL" id="JBHRTL010000006">
    <property type="protein sequence ID" value="MFC3155265.1"/>
    <property type="molecule type" value="Genomic_DNA"/>
</dbReference>
<organism evidence="2 3">
    <name type="scientific">Gilvimarinus japonicus</name>
    <dbReference type="NCBI Taxonomy" id="1796469"/>
    <lineage>
        <taxon>Bacteria</taxon>
        <taxon>Pseudomonadati</taxon>
        <taxon>Pseudomonadota</taxon>
        <taxon>Gammaproteobacteria</taxon>
        <taxon>Cellvibrionales</taxon>
        <taxon>Cellvibrionaceae</taxon>
        <taxon>Gilvimarinus</taxon>
    </lineage>
</organism>
<dbReference type="Pfam" id="PF05069">
    <property type="entry name" value="Phage_tail_S"/>
    <property type="match status" value="1"/>
</dbReference>
<name>A0ABV7HN23_9GAMM</name>
<protein>
    <submittedName>
        <fullName evidence="2">Phage virion morphogenesis protein</fullName>
    </submittedName>
</protein>
<feature type="region of interest" description="Disordered" evidence="1">
    <location>
        <begin position="46"/>
        <end position="65"/>
    </location>
</feature>
<accession>A0ABV7HN23</accession>